<proteinExistence type="predicted"/>
<gene>
    <name evidence="2" type="ORF">SAMN05421639_104481</name>
</gene>
<protein>
    <submittedName>
        <fullName evidence="2">Uncharacterized protein</fullName>
    </submittedName>
</protein>
<dbReference type="RefSeq" id="WP_076508589.1">
    <property type="nucleotide sequence ID" value="NZ_FTNY01000004.1"/>
</dbReference>
<keyword evidence="1" id="KW-1133">Transmembrane helix</keyword>
<evidence type="ECO:0000313" key="2">
    <source>
        <dbReference type="EMBL" id="SIS39868.1"/>
    </source>
</evidence>
<dbReference type="OrthoDB" id="1260524at2"/>
<dbReference type="EMBL" id="FTNY01000004">
    <property type="protein sequence ID" value="SIS39868.1"/>
    <property type="molecule type" value="Genomic_DNA"/>
</dbReference>
<keyword evidence="1" id="KW-0812">Transmembrane</keyword>
<feature type="transmembrane region" description="Helical" evidence="1">
    <location>
        <begin position="44"/>
        <end position="62"/>
    </location>
</feature>
<reference evidence="3" key="1">
    <citation type="submission" date="2017-01" db="EMBL/GenBank/DDBJ databases">
        <authorList>
            <person name="Varghese N."/>
            <person name="Submissions S."/>
        </authorList>
    </citation>
    <scope>NUCLEOTIDE SEQUENCE [LARGE SCALE GENOMIC DNA]</scope>
    <source>
        <strain evidence="3">DSM 17126</strain>
    </source>
</reference>
<accession>A0A1N7IS08</accession>
<dbReference type="Proteomes" id="UP000186373">
    <property type="component" value="Unassembled WGS sequence"/>
</dbReference>
<evidence type="ECO:0000256" key="1">
    <source>
        <dbReference type="SAM" id="Phobius"/>
    </source>
</evidence>
<name>A0A1N7IS08_9FLAO</name>
<organism evidence="2 3">
    <name type="scientific">Chryseobacterium shigense</name>
    <dbReference type="NCBI Taxonomy" id="297244"/>
    <lineage>
        <taxon>Bacteria</taxon>
        <taxon>Pseudomonadati</taxon>
        <taxon>Bacteroidota</taxon>
        <taxon>Flavobacteriia</taxon>
        <taxon>Flavobacteriales</taxon>
        <taxon>Weeksellaceae</taxon>
        <taxon>Chryseobacterium group</taxon>
        <taxon>Chryseobacterium</taxon>
    </lineage>
</organism>
<feature type="transmembrane region" description="Helical" evidence="1">
    <location>
        <begin position="74"/>
        <end position="96"/>
    </location>
</feature>
<keyword evidence="1" id="KW-0472">Membrane</keyword>
<sequence length="136" mass="15300">MKNILLKSVILFVVMSGLNAQLANWSGRILNLSAGQLGMLPTVVFFGSLIIAVIGSVTILIFRRSYDSLWKMAVLFEILYLLMLLLSGINPFIYFIEATDNHLIDLMLYLNSIIVFLILYVFGLLYSKMMGANVKN</sequence>
<keyword evidence="3" id="KW-1185">Reference proteome</keyword>
<dbReference type="AlphaFoldDB" id="A0A1N7IS08"/>
<evidence type="ECO:0000313" key="3">
    <source>
        <dbReference type="Proteomes" id="UP000186373"/>
    </source>
</evidence>
<feature type="transmembrane region" description="Helical" evidence="1">
    <location>
        <begin position="108"/>
        <end position="126"/>
    </location>
</feature>